<name>A0A9N7ZCY5_PLEPL</name>
<dbReference type="PANTHER" id="PTHR21608">
    <property type="entry name" value="KINESIN-LIKE PROTEIN CG14535"/>
    <property type="match status" value="1"/>
</dbReference>
<evidence type="ECO:0000256" key="1">
    <source>
        <dbReference type="SAM" id="MobiDB-lite"/>
    </source>
</evidence>
<gene>
    <name evidence="2" type="ORF">PLEPLA_LOCUS47647</name>
</gene>
<dbReference type="PANTHER" id="PTHR21608:SF8">
    <property type="entry name" value="KINESIN-LIKE PROTEIN KIF26B"/>
    <property type="match status" value="1"/>
</dbReference>
<dbReference type="EMBL" id="CADEAL010004447">
    <property type="protein sequence ID" value="CAB1459810.1"/>
    <property type="molecule type" value="Genomic_DNA"/>
</dbReference>
<feature type="compositionally biased region" description="Basic residues" evidence="1">
    <location>
        <begin position="26"/>
        <end position="35"/>
    </location>
</feature>
<feature type="compositionally biased region" description="Polar residues" evidence="1">
    <location>
        <begin position="104"/>
        <end position="140"/>
    </location>
</feature>
<feature type="compositionally biased region" description="Polar residues" evidence="1">
    <location>
        <begin position="1"/>
        <end position="10"/>
    </location>
</feature>
<sequence>MRNLNVQQYTSSSSGGESSCEEGRMRRPTHLRPFHHRGDTDSDLPLLRLSSDPDEYSSSEQSCDTVIYVGPNGAAVSDRELTDNEGPPEFVPIIPALLRGKASEPNQTQSQSQTAGVQNKVQCPQEEQPSGPSQASQSLLGQPLAPVPEEGAECLKCNTFAELQERLECIDGSEEVAKFPFEEVPANKQGAKQEPCVSSSVPTSAPAAPGSAAVLDTEDTTGSACAVEGAVQFSFTSDAPVSRRRTNDQQLQELKEVVEEAELAQTMIHSLAQTSGSSLVTSTRSVNGTSCITSNPLHRVKGSQPHESNESQNVGANADGKARALGSPRLGIASLTKTSDYRPPSSPSQRCKVYTQKGVLPATAPLSSYTLAQDGQATEALMSDNSLAADSGRSSTESILYRTSLWA</sequence>
<dbReference type="AlphaFoldDB" id="A0A9N7ZCY5"/>
<feature type="region of interest" description="Disordered" evidence="1">
    <location>
        <begin position="102"/>
        <end position="145"/>
    </location>
</feature>
<keyword evidence="3" id="KW-1185">Reference proteome</keyword>
<dbReference type="GO" id="GO:0007018">
    <property type="term" value="P:microtubule-based movement"/>
    <property type="evidence" value="ECO:0007669"/>
    <property type="project" value="InterPro"/>
</dbReference>
<evidence type="ECO:0000313" key="3">
    <source>
        <dbReference type="Proteomes" id="UP001153269"/>
    </source>
</evidence>
<reference evidence="2" key="1">
    <citation type="submission" date="2020-03" db="EMBL/GenBank/DDBJ databases">
        <authorList>
            <person name="Weist P."/>
        </authorList>
    </citation>
    <scope>NUCLEOTIDE SEQUENCE</scope>
</reference>
<comment type="caution">
    <text evidence="2">The sequence shown here is derived from an EMBL/GenBank/DDBJ whole genome shotgun (WGS) entry which is preliminary data.</text>
</comment>
<feature type="region of interest" description="Disordered" evidence="1">
    <location>
        <begin position="290"/>
        <end position="323"/>
    </location>
</feature>
<feature type="region of interest" description="Disordered" evidence="1">
    <location>
        <begin position="1"/>
        <end position="64"/>
    </location>
</feature>
<organism evidence="2 3">
    <name type="scientific">Pleuronectes platessa</name>
    <name type="common">European plaice</name>
    <dbReference type="NCBI Taxonomy" id="8262"/>
    <lineage>
        <taxon>Eukaryota</taxon>
        <taxon>Metazoa</taxon>
        <taxon>Chordata</taxon>
        <taxon>Craniata</taxon>
        <taxon>Vertebrata</taxon>
        <taxon>Euteleostomi</taxon>
        <taxon>Actinopterygii</taxon>
        <taxon>Neopterygii</taxon>
        <taxon>Teleostei</taxon>
        <taxon>Neoteleostei</taxon>
        <taxon>Acanthomorphata</taxon>
        <taxon>Carangaria</taxon>
        <taxon>Pleuronectiformes</taxon>
        <taxon>Pleuronectoidei</taxon>
        <taxon>Pleuronectidae</taxon>
        <taxon>Pleuronectes</taxon>
    </lineage>
</organism>
<feature type="compositionally biased region" description="Low complexity" evidence="1">
    <location>
        <begin position="197"/>
        <end position="210"/>
    </location>
</feature>
<protein>
    <submittedName>
        <fullName evidence="2">Uncharacterized protein</fullName>
    </submittedName>
</protein>
<proteinExistence type="predicted"/>
<feature type="region of interest" description="Disordered" evidence="1">
    <location>
        <begin position="190"/>
        <end position="210"/>
    </location>
</feature>
<dbReference type="Proteomes" id="UP001153269">
    <property type="component" value="Unassembled WGS sequence"/>
</dbReference>
<dbReference type="GO" id="GO:0003777">
    <property type="term" value="F:microtubule motor activity"/>
    <property type="evidence" value="ECO:0007669"/>
    <property type="project" value="InterPro"/>
</dbReference>
<dbReference type="InterPro" id="IPR027640">
    <property type="entry name" value="Kinesin-like_fam"/>
</dbReference>
<evidence type="ECO:0000313" key="2">
    <source>
        <dbReference type="EMBL" id="CAB1459810.1"/>
    </source>
</evidence>
<accession>A0A9N7ZCY5</accession>